<proteinExistence type="predicted"/>
<dbReference type="Proteomes" id="UP000032414">
    <property type="component" value="Chromosome I"/>
</dbReference>
<protein>
    <submittedName>
        <fullName evidence="1">Uncharacterized protein</fullName>
    </submittedName>
</protein>
<dbReference type="EMBL" id="LN614830">
    <property type="protein sequence ID" value="CEG60252.1"/>
    <property type="molecule type" value="Genomic_DNA"/>
</dbReference>
<name>A0A098GE33_LEGMI</name>
<organism evidence="1 2">
    <name type="scientific">Legionella micdadei</name>
    <name type="common">Tatlockia micdadei</name>
    <dbReference type="NCBI Taxonomy" id="451"/>
    <lineage>
        <taxon>Bacteria</taxon>
        <taxon>Pseudomonadati</taxon>
        <taxon>Pseudomonadota</taxon>
        <taxon>Gammaproteobacteria</taxon>
        <taxon>Legionellales</taxon>
        <taxon>Legionellaceae</taxon>
        <taxon>Legionella</taxon>
    </lineage>
</organism>
<gene>
    <name evidence="1" type="ORF">LMI_0935</name>
</gene>
<sequence>MSQNALLFEQRSIPIYDVLSFIKAKFDFKKQELAEKFDLNFIKMYNYFYLFCVISLC</sequence>
<accession>A0A098GE33</accession>
<evidence type="ECO:0000313" key="2">
    <source>
        <dbReference type="Proteomes" id="UP000032414"/>
    </source>
</evidence>
<reference evidence="2" key="1">
    <citation type="submission" date="2014-09" db="EMBL/GenBank/DDBJ databases">
        <authorList>
            <person name="Gomez-Valero L."/>
        </authorList>
    </citation>
    <scope>NUCLEOTIDE SEQUENCE [LARGE SCALE GENOMIC DNA]</scope>
    <source>
        <strain evidence="2">ATCC33218</strain>
    </source>
</reference>
<evidence type="ECO:0000313" key="1">
    <source>
        <dbReference type="EMBL" id="CEG60252.1"/>
    </source>
</evidence>
<dbReference type="AlphaFoldDB" id="A0A098GE33"/>
<dbReference type="HOGENOM" id="CLU_2995128_0_0_6"/>
<dbReference type="KEGG" id="tmc:LMI_0935"/>